<proteinExistence type="predicted"/>
<evidence type="ECO:0000313" key="2">
    <source>
        <dbReference type="Proteomes" id="UP000518300"/>
    </source>
</evidence>
<gene>
    <name evidence="1" type="ORF">HG543_19200</name>
</gene>
<name>A0A848LI08_9BACT</name>
<accession>A0A848LI08</accession>
<sequence length="63" mass="6879">MAQCSGFLNEKCRLFIFSGRCGSTWSWIDRGIESPVMLGFLSLFLSFRGGGALSVDRAIGSEL</sequence>
<dbReference type="RefSeq" id="WP_169346255.1">
    <property type="nucleotide sequence ID" value="NZ_JABBJJ010000084.1"/>
</dbReference>
<dbReference type="EMBL" id="JABBJJ010000084">
    <property type="protein sequence ID" value="NMO16968.1"/>
    <property type="molecule type" value="Genomic_DNA"/>
</dbReference>
<evidence type="ECO:0000313" key="1">
    <source>
        <dbReference type="EMBL" id="NMO16968.1"/>
    </source>
</evidence>
<dbReference type="AlphaFoldDB" id="A0A848LI08"/>
<keyword evidence="2" id="KW-1185">Reference proteome</keyword>
<organism evidence="1 2">
    <name type="scientific">Pyxidicoccus fallax</name>
    <dbReference type="NCBI Taxonomy" id="394095"/>
    <lineage>
        <taxon>Bacteria</taxon>
        <taxon>Pseudomonadati</taxon>
        <taxon>Myxococcota</taxon>
        <taxon>Myxococcia</taxon>
        <taxon>Myxococcales</taxon>
        <taxon>Cystobacterineae</taxon>
        <taxon>Myxococcaceae</taxon>
        <taxon>Pyxidicoccus</taxon>
    </lineage>
</organism>
<protein>
    <submittedName>
        <fullName evidence="1">Uncharacterized protein</fullName>
    </submittedName>
</protein>
<reference evidence="1 2" key="1">
    <citation type="submission" date="2020-04" db="EMBL/GenBank/DDBJ databases">
        <title>Draft genome of Pyxidicoccus fallax type strain.</title>
        <authorList>
            <person name="Whitworth D.E."/>
        </authorList>
    </citation>
    <scope>NUCLEOTIDE SEQUENCE [LARGE SCALE GENOMIC DNA]</scope>
    <source>
        <strain evidence="1 2">DSM 14698</strain>
    </source>
</reference>
<dbReference type="Proteomes" id="UP000518300">
    <property type="component" value="Unassembled WGS sequence"/>
</dbReference>
<comment type="caution">
    <text evidence="1">The sequence shown here is derived from an EMBL/GenBank/DDBJ whole genome shotgun (WGS) entry which is preliminary data.</text>
</comment>